<organism evidence="1 2">
    <name type="scientific">Tilletia indica</name>
    <dbReference type="NCBI Taxonomy" id="43049"/>
    <lineage>
        <taxon>Eukaryota</taxon>
        <taxon>Fungi</taxon>
        <taxon>Dikarya</taxon>
        <taxon>Basidiomycota</taxon>
        <taxon>Ustilaginomycotina</taxon>
        <taxon>Exobasidiomycetes</taxon>
        <taxon>Tilletiales</taxon>
        <taxon>Tilletiaceae</taxon>
        <taxon>Tilletia</taxon>
    </lineage>
</organism>
<dbReference type="EMBL" id="LWDF02002455">
    <property type="protein sequence ID" value="KAE8235997.1"/>
    <property type="molecule type" value="Genomic_DNA"/>
</dbReference>
<reference evidence="1" key="1">
    <citation type="submission" date="2016-04" db="EMBL/GenBank/DDBJ databases">
        <authorList>
            <person name="Nguyen H.D."/>
            <person name="Samba Siva P."/>
            <person name="Cullis J."/>
            <person name="Levesque C.A."/>
            <person name="Hambleton S."/>
        </authorList>
    </citation>
    <scope>NUCLEOTIDE SEQUENCE</scope>
    <source>
        <strain evidence="1">DAOMC 236416</strain>
    </source>
</reference>
<reference evidence="1" key="2">
    <citation type="journal article" date="2019" name="IMA Fungus">
        <title>Genome sequencing and comparison of five Tilletia species to identify candidate genes for the detection of regulated species infecting wheat.</title>
        <authorList>
            <person name="Nguyen H.D.T."/>
            <person name="Sultana T."/>
            <person name="Kesanakurti P."/>
            <person name="Hambleton S."/>
        </authorList>
    </citation>
    <scope>NUCLEOTIDE SEQUENCE</scope>
    <source>
        <strain evidence="1">DAOMC 236416</strain>
    </source>
</reference>
<name>A0A8T8SA99_9BASI</name>
<sequence>MVTGFDVYEMPIHVRPSREPRINLSYFGILYAVSIGCDPAESDAARPLAPPNRISDSLPLKNSHYSRSGSAFTMAFLLSSSIHQPTFSAIWALTFNGINVFI</sequence>
<accession>A0A8T8SA99</accession>
<gene>
    <name evidence="1" type="ORF">A4X13_0g9304</name>
</gene>
<dbReference type="AlphaFoldDB" id="A0A8T8SA99"/>
<feature type="non-terminal residue" evidence="1">
    <location>
        <position position="1"/>
    </location>
</feature>
<evidence type="ECO:0000313" key="2">
    <source>
        <dbReference type="Proteomes" id="UP000077521"/>
    </source>
</evidence>
<keyword evidence="2" id="KW-1185">Reference proteome</keyword>
<protein>
    <submittedName>
        <fullName evidence="1">Uncharacterized protein</fullName>
    </submittedName>
</protein>
<evidence type="ECO:0000313" key="1">
    <source>
        <dbReference type="EMBL" id="KAE8235997.1"/>
    </source>
</evidence>
<proteinExistence type="predicted"/>
<dbReference type="Proteomes" id="UP000077521">
    <property type="component" value="Unassembled WGS sequence"/>
</dbReference>
<comment type="caution">
    <text evidence="1">The sequence shown here is derived from an EMBL/GenBank/DDBJ whole genome shotgun (WGS) entry which is preliminary data.</text>
</comment>